<dbReference type="AlphaFoldDB" id="A0A318I1X3"/>
<dbReference type="OrthoDB" id="1053492at2"/>
<comment type="caution">
    <text evidence="1">The sequence shown here is derived from an EMBL/GenBank/DDBJ whole genome shotgun (WGS) entry which is preliminary data.</text>
</comment>
<sequence>MIKLIKDIIFAWKYKRAVRKAKKLSALFGMKYYVLSMGGNLKVVPKQNIRHLVRTRRFRKGVKVSDIEKHALYVTV</sequence>
<dbReference type="EMBL" id="QJJX01000001">
    <property type="protein sequence ID" value="PXX24855.1"/>
    <property type="molecule type" value="Genomic_DNA"/>
</dbReference>
<dbReference type="Proteomes" id="UP000248314">
    <property type="component" value="Unassembled WGS sequence"/>
</dbReference>
<protein>
    <submittedName>
        <fullName evidence="1">Uncharacterized protein</fullName>
    </submittedName>
</protein>
<reference evidence="1 2" key="1">
    <citation type="submission" date="2018-05" db="EMBL/GenBank/DDBJ databases">
        <title>Genomic Encyclopedia of Type Strains, Phase I: the one thousand microbial genomes (KMG-I) project.</title>
        <authorList>
            <person name="Kyrpides N."/>
        </authorList>
    </citation>
    <scope>NUCLEOTIDE SEQUENCE [LARGE SCALE GENOMIC DNA]</scope>
    <source>
        <strain evidence="1 2">DSM 15611</strain>
    </source>
</reference>
<evidence type="ECO:0000313" key="1">
    <source>
        <dbReference type="EMBL" id="PXX24855.1"/>
    </source>
</evidence>
<organism evidence="1 2">
    <name type="scientific">Hoylesella shahii DSM 15611 = JCM 12083</name>
    <dbReference type="NCBI Taxonomy" id="1122991"/>
    <lineage>
        <taxon>Bacteria</taxon>
        <taxon>Pseudomonadati</taxon>
        <taxon>Bacteroidota</taxon>
        <taxon>Bacteroidia</taxon>
        <taxon>Bacteroidales</taxon>
        <taxon>Prevotellaceae</taxon>
        <taxon>Hoylesella</taxon>
    </lineage>
</organism>
<keyword evidence="2" id="KW-1185">Reference proteome</keyword>
<accession>A0A318I1X3</accession>
<dbReference type="STRING" id="1122991.GCA_000613445_01962"/>
<gene>
    <name evidence="1" type="ORF">EJ73_00121</name>
</gene>
<dbReference type="RefSeq" id="WP_025815906.1">
    <property type="nucleotide sequence ID" value="NZ_BAIZ01000014.1"/>
</dbReference>
<evidence type="ECO:0000313" key="2">
    <source>
        <dbReference type="Proteomes" id="UP000248314"/>
    </source>
</evidence>
<proteinExistence type="predicted"/>
<name>A0A318I1X3_9BACT</name>